<evidence type="ECO:0000313" key="2">
    <source>
        <dbReference type="EMBL" id="CAI9553844.1"/>
    </source>
</evidence>
<protein>
    <submittedName>
        <fullName evidence="2">Uncharacterized protein</fullName>
    </submittedName>
</protein>
<sequence>MSCQSAPGHDDMLSITSSSTLGATNCKSGEHIGQTRRGGSSTRCLSVV</sequence>
<name>A0ABN9C1G5_9NEOB</name>
<evidence type="ECO:0000313" key="3">
    <source>
        <dbReference type="Proteomes" id="UP001162483"/>
    </source>
</evidence>
<dbReference type="Proteomes" id="UP001162483">
    <property type="component" value="Unassembled WGS sequence"/>
</dbReference>
<proteinExistence type="predicted"/>
<keyword evidence="3" id="KW-1185">Reference proteome</keyword>
<dbReference type="EMBL" id="CATNWA010007353">
    <property type="protein sequence ID" value="CAI9553844.1"/>
    <property type="molecule type" value="Genomic_DNA"/>
</dbReference>
<feature type="non-terminal residue" evidence="2">
    <location>
        <position position="48"/>
    </location>
</feature>
<feature type="region of interest" description="Disordered" evidence="1">
    <location>
        <begin position="28"/>
        <end position="48"/>
    </location>
</feature>
<reference evidence="2" key="1">
    <citation type="submission" date="2023-05" db="EMBL/GenBank/DDBJ databases">
        <authorList>
            <person name="Stuckert A."/>
        </authorList>
    </citation>
    <scope>NUCLEOTIDE SEQUENCE</scope>
</reference>
<gene>
    <name evidence="2" type="ORF">SPARVUS_LOCUS4108594</name>
</gene>
<feature type="compositionally biased region" description="Polar residues" evidence="1">
    <location>
        <begin position="37"/>
        <end position="48"/>
    </location>
</feature>
<comment type="caution">
    <text evidence="2">The sequence shown here is derived from an EMBL/GenBank/DDBJ whole genome shotgun (WGS) entry which is preliminary data.</text>
</comment>
<organism evidence="2 3">
    <name type="scientific">Staurois parvus</name>
    <dbReference type="NCBI Taxonomy" id="386267"/>
    <lineage>
        <taxon>Eukaryota</taxon>
        <taxon>Metazoa</taxon>
        <taxon>Chordata</taxon>
        <taxon>Craniata</taxon>
        <taxon>Vertebrata</taxon>
        <taxon>Euteleostomi</taxon>
        <taxon>Amphibia</taxon>
        <taxon>Batrachia</taxon>
        <taxon>Anura</taxon>
        <taxon>Neobatrachia</taxon>
        <taxon>Ranoidea</taxon>
        <taxon>Ranidae</taxon>
        <taxon>Staurois</taxon>
    </lineage>
</organism>
<accession>A0ABN9C1G5</accession>
<evidence type="ECO:0000256" key="1">
    <source>
        <dbReference type="SAM" id="MobiDB-lite"/>
    </source>
</evidence>